<name>Q116H4_TRIEI</name>
<evidence type="ECO:0000256" key="1">
    <source>
        <dbReference type="SAM" id="Phobius"/>
    </source>
</evidence>
<keyword evidence="1" id="KW-1133">Transmembrane helix</keyword>
<feature type="transmembrane region" description="Helical" evidence="1">
    <location>
        <begin position="67"/>
        <end position="86"/>
    </location>
</feature>
<dbReference type="OrthoDB" id="516102at2"/>
<dbReference type="STRING" id="203124.Tery_1258"/>
<feature type="transmembrane region" description="Helical" evidence="1">
    <location>
        <begin position="34"/>
        <end position="60"/>
    </location>
</feature>
<dbReference type="Pfam" id="PF04020">
    <property type="entry name" value="Phage_holin_4_2"/>
    <property type="match status" value="1"/>
</dbReference>
<reference evidence="2" key="1">
    <citation type="submission" date="2006-06" db="EMBL/GenBank/DDBJ databases">
        <title>Complete sequence of Trichodesmium erythraeum IMS101.</title>
        <authorList>
            <consortium name="US DOE Joint Genome Institute"/>
            <person name="Copeland A."/>
            <person name="Lucas S."/>
            <person name="Lapidus A."/>
            <person name="Barry K."/>
            <person name="Detter J.C."/>
            <person name="Glavina del Rio T."/>
            <person name="Hammon N."/>
            <person name="Israni S."/>
            <person name="Dalin E."/>
            <person name="Tice H."/>
            <person name="Pitluck S."/>
            <person name="Kiss H."/>
            <person name="Munk A.C."/>
            <person name="Brettin T."/>
            <person name="Bruce D."/>
            <person name="Han C."/>
            <person name="Tapia R."/>
            <person name="Gilna P."/>
            <person name="Schmutz J."/>
            <person name="Larimer F."/>
            <person name="Land M."/>
            <person name="Hauser L."/>
            <person name="Kyrpides N."/>
            <person name="Kim E."/>
            <person name="Richardson P."/>
        </authorList>
    </citation>
    <scope>NUCLEOTIDE SEQUENCE [LARGE SCALE GENOMIC DNA]</scope>
    <source>
        <strain evidence="2">IMS101</strain>
    </source>
</reference>
<dbReference type="KEGG" id="ter:Tery_1258"/>
<keyword evidence="1" id="KW-0812">Transmembrane</keyword>
<dbReference type="AlphaFoldDB" id="Q116H4"/>
<protein>
    <recommendedName>
        <fullName evidence="3">Phage holin family protein</fullName>
    </recommendedName>
</protein>
<dbReference type="PANTHER" id="PTHR37309:SF1">
    <property type="entry name" value="SLR0284 PROTEIN"/>
    <property type="match status" value="1"/>
</dbReference>
<evidence type="ECO:0008006" key="3">
    <source>
        <dbReference type="Google" id="ProtNLM"/>
    </source>
</evidence>
<keyword evidence="1" id="KW-0472">Membrane</keyword>
<proteinExistence type="predicted"/>
<feature type="transmembrane region" description="Helical" evidence="1">
    <location>
        <begin position="92"/>
        <end position="115"/>
    </location>
</feature>
<dbReference type="EMBL" id="CP000393">
    <property type="protein sequence ID" value="ABG50600.1"/>
    <property type="molecule type" value="Genomic_DNA"/>
</dbReference>
<dbReference type="RefSeq" id="WP_011610979.1">
    <property type="nucleotide sequence ID" value="NC_008312.1"/>
</dbReference>
<gene>
    <name evidence="2" type="ordered locus">Tery_1258</name>
</gene>
<organism evidence="2">
    <name type="scientific">Trichodesmium erythraeum (strain IMS101)</name>
    <dbReference type="NCBI Taxonomy" id="203124"/>
    <lineage>
        <taxon>Bacteria</taxon>
        <taxon>Bacillati</taxon>
        <taxon>Cyanobacteriota</taxon>
        <taxon>Cyanophyceae</taxon>
        <taxon>Oscillatoriophycideae</taxon>
        <taxon>Oscillatoriales</taxon>
        <taxon>Microcoleaceae</taxon>
        <taxon>Trichodesmium</taxon>
    </lineage>
</organism>
<dbReference type="PANTHER" id="PTHR37309">
    <property type="entry name" value="SLR0284 PROTEIN"/>
    <property type="match status" value="1"/>
</dbReference>
<accession>Q116H4</accession>
<dbReference type="HOGENOM" id="CLU_120441_2_1_3"/>
<dbReference type="InterPro" id="IPR007165">
    <property type="entry name" value="Phage_holin_4_2"/>
</dbReference>
<dbReference type="eggNOG" id="COG1950">
    <property type="taxonomic scope" value="Bacteria"/>
</dbReference>
<evidence type="ECO:0000313" key="2">
    <source>
        <dbReference type="EMBL" id="ABG50600.1"/>
    </source>
</evidence>
<sequence length="121" mass="13425">MSILQLLILWFVTAVSLFIISKLPTGVEIDDFKIALISSVVFGFLNALVRPVLVAVVFPIKIVLSSFLFTLLLNMSIFGLAAWLVSGFRLRWGFWSALIGSVALGFINSFLYELLNRVVVS</sequence>